<organism evidence="3 4">
    <name type="scientific">Paraburkholderia caffeinilytica</name>
    <dbReference type="NCBI Taxonomy" id="1761016"/>
    <lineage>
        <taxon>Bacteria</taxon>
        <taxon>Pseudomonadati</taxon>
        <taxon>Pseudomonadota</taxon>
        <taxon>Betaproteobacteria</taxon>
        <taxon>Burkholderiales</taxon>
        <taxon>Burkholderiaceae</taxon>
        <taxon>Paraburkholderia</taxon>
    </lineage>
</organism>
<keyword evidence="2" id="KW-1133">Transmembrane helix</keyword>
<reference evidence="4" key="1">
    <citation type="journal article" date="2019" name="Int. J. Syst. Evol. Microbiol.">
        <title>The Global Catalogue of Microorganisms (GCM) 10K type strain sequencing project: providing services to taxonomists for standard genome sequencing and annotation.</title>
        <authorList>
            <consortium name="The Broad Institute Genomics Platform"/>
            <consortium name="The Broad Institute Genome Sequencing Center for Infectious Disease"/>
            <person name="Wu L."/>
            <person name="Ma J."/>
        </authorList>
    </citation>
    <scope>NUCLEOTIDE SEQUENCE [LARGE SCALE GENOMIC DNA]</scope>
    <source>
        <strain evidence="4">CGMCC 1.15103</strain>
    </source>
</reference>
<evidence type="ECO:0000313" key="4">
    <source>
        <dbReference type="Proteomes" id="UP000602004"/>
    </source>
</evidence>
<name>A0ABQ1LC49_9BURK</name>
<evidence type="ECO:0000256" key="2">
    <source>
        <dbReference type="SAM" id="Phobius"/>
    </source>
</evidence>
<feature type="region of interest" description="Disordered" evidence="1">
    <location>
        <begin position="1"/>
        <end position="33"/>
    </location>
</feature>
<proteinExistence type="predicted"/>
<keyword evidence="2" id="KW-0812">Transmembrane</keyword>
<evidence type="ECO:0000313" key="3">
    <source>
        <dbReference type="EMBL" id="GGC21975.1"/>
    </source>
</evidence>
<protein>
    <submittedName>
        <fullName evidence="3">Uncharacterized protein</fullName>
    </submittedName>
</protein>
<feature type="compositionally biased region" description="Polar residues" evidence="1">
    <location>
        <begin position="13"/>
        <end position="27"/>
    </location>
</feature>
<evidence type="ECO:0000256" key="1">
    <source>
        <dbReference type="SAM" id="MobiDB-lite"/>
    </source>
</evidence>
<keyword evidence="4" id="KW-1185">Reference proteome</keyword>
<accession>A0ABQ1LC49</accession>
<keyword evidence="2" id="KW-0472">Membrane</keyword>
<gene>
    <name evidence="3" type="ORF">GCM10011400_05450</name>
</gene>
<sequence>MSACSTPGCGTFNRGTSNGRAGESGSTAAPAVPDSRAISAPLDARVALFAHLAGLALTTAAIVGVTVLMVQTLHSLTR</sequence>
<dbReference type="EMBL" id="BMHL01000001">
    <property type="protein sequence ID" value="GGC21975.1"/>
    <property type="molecule type" value="Genomic_DNA"/>
</dbReference>
<dbReference type="Proteomes" id="UP000602004">
    <property type="component" value="Unassembled WGS sequence"/>
</dbReference>
<comment type="caution">
    <text evidence="3">The sequence shown here is derived from an EMBL/GenBank/DDBJ whole genome shotgun (WGS) entry which is preliminary data.</text>
</comment>
<feature type="transmembrane region" description="Helical" evidence="2">
    <location>
        <begin position="48"/>
        <end position="70"/>
    </location>
</feature>
<dbReference type="RefSeq" id="WP_115780404.1">
    <property type="nucleotide sequence ID" value="NZ_BMHL01000001.1"/>
</dbReference>